<evidence type="ECO:0000313" key="3">
    <source>
        <dbReference type="Proteomes" id="UP001596298"/>
    </source>
</evidence>
<dbReference type="RefSeq" id="WP_382398990.1">
    <property type="nucleotide sequence ID" value="NZ_JBHSWH010000001.1"/>
</dbReference>
<dbReference type="EMBL" id="JBHSWH010000001">
    <property type="protein sequence ID" value="MFC6704605.1"/>
    <property type="molecule type" value="Genomic_DNA"/>
</dbReference>
<sequence length="204" mass="23017">MTTPGKSSMRPTALGLVVLGMLIEQPMHVYRMQKLIKERGKDKVVNVRQRTSLHQVIDRLTTHGLVEQVGEGDASENYPSRRSYRITPAGRQTAIDWLTAMVTEVPDEFPQLPAALSVLTMVAPDTAAELITARITTIEHTLNELRSERGGYEVPRIYLLEDEYRTRGLESEAAWLGEVRHDIERGELTWTAPDAPPYEPEEPK</sequence>
<name>A0ABW2ACP0_9MICO</name>
<reference evidence="3" key="1">
    <citation type="journal article" date="2019" name="Int. J. Syst. Evol. Microbiol.">
        <title>The Global Catalogue of Microorganisms (GCM) 10K type strain sequencing project: providing services to taxonomists for standard genome sequencing and annotation.</title>
        <authorList>
            <consortium name="The Broad Institute Genomics Platform"/>
            <consortium name="The Broad Institute Genome Sequencing Center for Infectious Disease"/>
            <person name="Wu L."/>
            <person name="Ma J."/>
        </authorList>
    </citation>
    <scope>NUCLEOTIDE SEQUENCE [LARGE SCALE GENOMIC DNA]</scope>
    <source>
        <strain evidence="3">CCUG 58127</strain>
    </source>
</reference>
<dbReference type="Pfam" id="PF03551">
    <property type="entry name" value="PadR"/>
    <property type="match status" value="1"/>
</dbReference>
<dbReference type="Gene3D" id="1.10.10.10">
    <property type="entry name" value="Winged helix-like DNA-binding domain superfamily/Winged helix DNA-binding domain"/>
    <property type="match status" value="1"/>
</dbReference>
<dbReference type="InterPro" id="IPR005149">
    <property type="entry name" value="Tscrpt_reg_PadR_N"/>
</dbReference>
<protein>
    <submittedName>
        <fullName evidence="2">PadR family transcriptional regulator</fullName>
    </submittedName>
</protein>
<dbReference type="InterPro" id="IPR036388">
    <property type="entry name" value="WH-like_DNA-bd_sf"/>
</dbReference>
<evidence type="ECO:0000313" key="2">
    <source>
        <dbReference type="EMBL" id="MFC6704605.1"/>
    </source>
</evidence>
<comment type="caution">
    <text evidence="2">The sequence shown here is derived from an EMBL/GenBank/DDBJ whole genome shotgun (WGS) entry which is preliminary data.</text>
</comment>
<proteinExistence type="predicted"/>
<evidence type="ECO:0000259" key="1">
    <source>
        <dbReference type="Pfam" id="PF03551"/>
    </source>
</evidence>
<dbReference type="Proteomes" id="UP001596298">
    <property type="component" value="Unassembled WGS sequence"/>
</dbReference>
<keyword evidence="3" id="KW-1185">Reference proteome</keyword>
<accession>A0ABW2ACP0</accession>
<feature type="domain" description="Transcription regulator PadR N-terminal" evidence="1">
    <location>
        <begin position="18"/>
        <end position="93"/>
    </location>
</feature>
<gene>
    <name evidence="2" type="ORF">ACFQDH_04800</name>
</gene>
<dbReference type="InterPro" id="IPR036390">
    <property type="entry name" value="WH_DNA-bd_sf"/>
</dbReference>
<dbReference type="SUPFAM" id="SSF46785">
    <property type="entry name" value="Winged helix' DNA-binding domain"/>
    <property type="match status" value="1"/>
</dbReference>
<dbReference type="PANTHER" id="PTHR33169">
    <property type="entry name" value="PADR-FAMILY TRANSCRIPTIONAL REGULATOR"/>
    <property type="match status" value="1"/>
</dbReference>
<organism evidence="2 3">
    <name type="scientific">Flexivirga alba</name>
    <dbReference type="NCBI Taxonomy" id="702742"/>
    <lineage>
        <taxon>Bacteria</taxon>
        <taxon>Bacillati</taxon>
        <taxon>Actinomycetota</taxon>
        <taxon>Actinomycetes</taxon>
        <taxon>Micrococcales</taxon>
        <taxon>Dermacoccaceae</taxon>
        <taxon>Flexivirga</taxon>
    </lineage>
</organism>
<dbReference type="PANTHER" id="PTHR33169:SF27">
    <property type="entry name" value="TRANSCRIPTIONAL REGULATOR PADR FAMILY PROTEIN"/>
    <property type="match status" value="1"/>
</dbReference>
<dbReference type="InterPro" id="IPR052509">
    <property type="entry name" value="Metal_resp_DNA-bind_regulator"/>
</dbReference>